<keyword evidence="2" id="KW-0732">Signal</keyword>
<evidence type="ECO:0000259" key="3">
    <source>
        <dbReference type="Pfam" id="PF00881"/>
    </source>
</evidence>
<evidence type="ECO:0000313" key="4">
    <source>
        <dbReference type="EMBL" id="CAE2245156.1"/>
    </source>
</evidence>
<name>A0A7S4J025_9STRA</name>
<accession>A0A7S4J025</accession>
<dbReference type="InterPro" id="IPR012825">
    <property type="entry name" value="BluB"/>
</dbReference>
<organism evidence="4">
    <name type="scientific">Odontella aurita</name>
    <dbReference type="NCBI Taxonomy" id="265563"/>
    <lineage>
        <taxon>Eukaryota</taxon>
        <taxon>Sar</taxon>
        <taxon>Stramenopiles</taxon>
        <taxon>Ochrophyta</taxon>
        <taxon>Bacillariophyta</taxon>
        <taxon>Mediophyceae</taxon>
        <taxon>Biddulphiophycidae</taxon>
        <taxon>Eupodiscales</taxon>
        <taxon>Odontellaceae</taxon>
        <taxon>Odontella</taxon>
    </lineage>
</organism>
<dbReference type="InterPro" id="IPR050627">
    <property type="entry name" value="Nitroreductase/BluB"/>
</dbReference>
<feature type="compositionally biased region" description="Polar residues" evidence="1">
    <location>
        <begin position="45"/>
        <end position="63"/>
    </location>
</feature>
<dbReference type="EMBL" id="HBKQ01027102">
    <property type="protein sequence ID" value="CAE2245156.1"/>
    <property type="molecule type" value="Transcribed_RNA"/>
</dbReference>
<proteinExistence type="predicted"/>
<gene>
    <name evidence="4" type="ORF">OAUR00152_LOCUS18362</name>
</gene>
<dbReference type="GO" id="GO:0016491">
    <property type="term" value="F:oxidoreductase activity"/>
    <property type="evidence" value="ECO:0007669"/>
    <property type="project" value="InterPro"/>
</dbReference>
<dbReference type="SUPFAM" id="SSF55469">
    <property type="entry name" value="FMN-dependent nitroreductase-like"/>
    <property type="match status" value="1"/>
</dbReference>
<reference evidence="4" key="1">
    <citation type="submission" date="2021-01" db="EMBL/GenBank/DDBJ databases">
        <authorList>
            <person name="Corre E."/>
            <person name="Pelletier E."/>
            <person name="Niang G."/>
            <person name="Scheremetjew M."/>
            <person name="Finn R."/>
            <person name="Kale V."/>
            <person name="Holt S."/>
            <person name="Cochrane G."/>
            <person name="Meng A."/>
            <person name="Brown T."/>
            <person name="Cohen L."/>
        </authorList>
    </citation>
    <scope>NUCLEOTIDE SEQUENCE</scope>
    <source>
        <strain evidence="4">Isolate 1302-5</strain>
    </source>
</reference>
<dbReference type="PANTHER" id="PTHR23026">
    <property type="entry name" value="NADPH NITROREDUCTASE"/>
    <property type="match status" value="1"/>
</dbReference>
<evidence type="ECO:0000256" key="2">
    <source>
        <dbReference type="SAM" id="SignalP"/>
    </source>
</evidence>
<dbReference type="InterPro" id="IPR000415">
    <property type="entry name" value="Nitroreductase-like"/>
</dbReference>
<dbReference type="Gene3D" id="3.40.109.10">
    <property type="entry name" value="NADH Oxidase"/>
    <property type="match status" value="1"/>
</dbReference>
<dbReference type="AlphaFoldDB" id="A0A7S4J025"/>
<dbReference type="InterPro" id="IPR029479">
    <property type="entry name" value="Nitroreductase"/>
</dbReference>
<sequence>MKSSTFLIIIHVAIDSTFGFAPRKWNVHRNNSPARIIFALTLTSPSDSGATASGETSSRSNDGTFRREFSSDFQLEFEELMHWRRDVRRFKKDKKVDEDILHRALSSAFHSAPSVGLSEPWRIVRIDSEGAKIAALENFQEQNTKALEGYEGDKKQKYASLKLSGMKEAPIQLAIYCDDTTTKGSGLGALSMPEMRRYSVVSAITLFWLAARCAGLGVGWVSILDPVQLTKDLGLSKNWTLVGYLCVGWPEEDNGTPELERFGWEKRTAVDDMIISSV</sequence>
<dbReference type="NCBIfam" id="TIGR02476">
    <property type="entry name" value="BluB"/>
    <property type="match status" value="1"/>
</dbReference>
<feature type="chain" id="PRO_5031445903" description="Nitroreductase domain-containing protein" evidence="2">
    <location>
        <begin position="20"/>
        <end position="278"/>
    </location>
</feature>
<evidence type="ECO:0000256" key="1">
    <source>
        <dbReference type="SAM" id="MobiDB-lite"/>
    </source>
</evidence>
<protein>
    <recommendedName>
        <fullName evidence="3">Nitroreductase domain-containing protein</fullName>
    </recommendedName>
</protein>
<dbReference type="PANTHER" id="PTHR23026:SF123">
    <property type="entry name" value="NAD(P)H NITROREDUCTASE RV3131-RELATED"/>
    <property type="match status" value="1"/>
</dbReference>
<feature type="signal peptide" evidence="2">
    <location>
        <begin position="1"/>
        <end position="19"/>
    </location>
</feature>
<feature type="region of interest" description="Disordered" evidence="1">
    <location>
        <begin position="45"/>
        <end position="65"/>
    </location>
</feature>
<feature type="domain" description="Nitroreductase" evidence="3">
    <location>
        <begin position="83"/>
        <end position="249"/>
    </location>
</feature>
<dbReference type="Pfam" id="PF00881">
    <property type="entry name" value="Nitroreductase"/>
    <property type="match status" value="1"/>
</dbReference>